<accession>A0A7L9FJ05</accession>
<dbReference type="Gene3D" id="2.20.28.40">
    <property type="entry name" value="H/ACA ribonucleoprotein complex, subunit Nop10"/>
    <property type="match status" value="1"/>
</dbReference>
<dbReference type="Proteomes" id="UP000594121">
    <property type="component" value="Chromosome"/>
</dbReference>
<dbReference type="GO" id="GO:1990904">
    <property type="term" value="C:ribonucleoprotein complex"/>
    <property type="evidence" value="ECO:0007669"/>
    <property type="project" value="UniProtKB-KW"/>
</dbReference>
<evidence type="ECO:0000256" key="4">
    <source>
        <dbReference type="ARBA" id="ARBA00023274"/>
    </source>
</evidence>
<evidence type="ECO:0000256" key="1">
    <source>
        <dbReference type="ARBA" id="ARBA00009462"/>
    </source>
</evidence>
<evidence type="ECO:0000256" key="2">
    <source>
        <dbReference type="ARBA" id="ARBA00022517"/>
    </source>
</evidence>
<dbReference type="InParanoid" id="A0A7L9FJ05"/>
<evidence type="ECO:0000313" key="5">
    <source>
        <dbReference type="EMBL" id="QOJ79760.1"/>
    </source>
</evidence>
<dbReference type="GO" id="GO:0001522">
    <property type="term" value="P:pseudouridine synthesis"/>
    <property type="evidence" value="ECO:0007669"/>
    <property type="project" value="InterPro"/>
</dbReference>
<organism evidence="5 6">
    <name type="scientific">Infirmifilum lucidum</name>
    <dbReference type="NCBI Taxonomy" id="2776706"/>
    <lineage>
        <taxon>Archaea</taxon>
        <taxon>Thermoproteota</taxon>
        <taxon>Thermoprotei</taxon>
        <taxon>Thermofilales</taxon>
        <taxon>Thermofilaceae</taxon>
        <taxon>Infirmifilum</taxon>
    </lineage>
</organism>
<keyword evidence="3" id="KW-0698">rRNA processing</keyword>
<keyword evidence="4" id="KW-0687">Ribonucleoprotein</keyword>
<evidence type="ECO:0000256" key="3">
    <source>
        <dbReference type="ARBA" id="ARBA00022552"/>
    </source>
</evidence>
<dbReference type="AlphaFoldDB" id="A0A7L9FJ05"/>
<proteinExistence type="inferred from homology"/>
<comment type="similarity">
    <text evidence="1">Belongs to the NOP10 family.</text>
</comment>
<dbReference type="Pfam" id="PF04135">
    <property type="entry name" value="Nop10p"/>
    <property type="match status" value="1"/>
</dbReference>
<keyword evidence="6" id="KW-1185">Reference proteome</keyword>
<protein>
    <submittedName>
        <fullName evidence="5">Nucleolar RNA-binding Nop10p family protein</fullName>
    </submittedName>
</protein>
<dbReference type="SUPFAM" id="SSF144210">
    <property type="entry name" value="Nop10-like SnoRNP"/>
    <property type="match status" value="1"/>
</dbReference>
<keyword evidence="2" id="KW-0690">Ribosome biogenesis</keyword>
<name>A0A7L9FJ05_9CREN</name>
<dbReference type="FunCoup" id="A0A7L9FJ05">
    <property type="interactions" value="97"/>
</dbReference>
<dbReference type="GO" id="GO:0006364">
    <property type="term" value="P:rRNA processing"/>
    <property type="evidence" value="ECO:0007669"/>
    <property type="project" value="UniProtKB-KW"/>
</dbReference>
<dbReference type="InterPro" id="IPR007264">
    <property type="entry name" value="H/ACA_rnp_Nop10"/>
</dbReference>
<dbReference type="KEGG" id="thel:IG193_03870"/>
<dbReference type="GO" id="GO:0030515">
    <property type="term" value="F:snoRNA binding"/>
    <property type="evidence" value="ECO:0007669"/>
    <property type="project" value="InterPro"/>
</dbReference>
<gene>
    <name evidence="5" type="ORF">IG193_03870</name>
</gene>
<dbReference type="InterPro" id="IPR036756">
    <property type="entry name" value="H/ACA_rnp_Nop10_sf"/>
</dbReference>
<dbReference type="EMBL" id="CP062310">
    <property type="protein sequence ID" value="QOJ79760.1"/>
    <property type="molecule type" value="Genomic_DNA"/>
</dbReference>
<sequence>MYTLRRDRCPYCGGELKAAHPAKFSPEDPYGEYRRKMKLETLAGRGSSL</sequence>
<reference evidence="5 6" key="1">
    <citation type="submission" date="2020-10" db="EMBL/GenBank/DDBJ databases">
        <title>Thermofilum lucidum 3507LT sp. nov. a novel member of Thermofilaceae family isolated from Chile hot spring, and proposal of description order Thermofilales.</title>
        <authorList>
            <person name="Zayulina K.S."/>
            <person name="Elcheninov A.G."/>
            <person name="Toshchakov S.V."/>
            <person name="Kublanov I.V."/>
        </authorList>
    </citation>
    <scope>NUCLEOTIDE SEQUENCE [LARGE SCALE GENOMIC DNA]</scope>
    <source>
        <strain evidence="5 6">3507LT</strain>
    </source>
</reference>
<evidence type="ECO:0000313" key="6">
    <source>
        <dbReference type="Proteomes" id="UP000594121"/>
    </source>
</evidence>